<dbReference type="AlphaFoldDB" id="A0A840L861"/>
<sequence>MLSPALVSPFAMLLNPESVIQAMVHSERLAHLHSRVYRPLDKPLIPKGLAVDLAEFDHLVDEAVELLEALDEDAAEGDAPLVC</sequence>
<comment type="caution">
    <text evidence="1">The sequence shown here is derived from an EMBL/GenBank/DDBJ whole genome shotgun (WGS) entry which is preliminary data.</text>
</comment>
<dbReference type="RefSeq" id="WP_184300379.1">
    <property type="nucleotide sequence ID" value="NZ_JACHLP010000005.1"/>
</dbReference>
<dbReference type="EMBL" id="JACHLP010000005">
    <property type="protein sequence ID" value="MBB4844256.1"/>
    <property type="molecule type" value="Genomic_DNA"/>
</dbReference>
<evidence type="ECO:0000313" key="2">
    <source>
        <dbReference type="Proteomes" id="UP000562027"/>
    </source>
</evidence>
<accession>A0A840L861</accession>
<evidence type="ECO:0000313" key="1">
    <source>
        <dbReference type="EMBL" id="MBB4844256.1"/>
    </source>
</evidence>
<proteinExistence type="predicted"/>
<keyword evidence="2" id="KW-1185">Reference proteome</keyword>
<gene>
    <name evidence="1" type="ORF">HNP55_002792</name>
</gene>
<dbReference type="Proteomes" id="UP000562027">
    <property type="component" value="Unassembled WGS sequence"/>
</dbReference>
<organism evidence="1 2">
    <name type="scientific">Roseateles oligotrophus</name>
    <dbReference type="NCBI Taxonomy" id="1769250"/>
    <lineage>
        <taxon>Bacteria</taxon>
        <taxon>Pseudomonadati</taxon>
        <taxon>Pseudomonadota</taxon>
        <taxon>Betaproteobacteria</taxon>
        <taxon>Burkholderiales</taxon>
        <taxon>Sphaerotilaceae</taxon>
        <taxon>Roseateles</taxon>
    </lineage>
</organism>
<reference evidence="1 2" key="1">
    <citation type="submission" date="2020-08" db="EMBL/GenBank/DDBJ databases">
        <title>Functional genomics of gut bacteria from endangered species of beetles.</title>
        <authorList>
            <person name="Carlos-Shanley C."/>
        </authorList>
    </citation>
    <scope>NUCLEOTIDE SEQUENCE [LARGE SCALE GENOMIC DNA]</scope>
    <source>
        <strain evidence="1 2">S00239</strain>
    </source>
</reference>
<protein>
    <submittedName>
        <fullName evidence="1">Uncharacterized protein</fullName>
    </submittedName>
</protein>
<name>A0A840L861_9BURK</name>